<dbReference type="Pfam" id="PF00676">
    <property type="entry name" value="E1_dh"/>
    <property type="match status" value="1"/>
</dbReference>
<dbReference type="GeneID" id="73902164"/>
<dbReference type="InterPro" id="IPR050771">
    <property type="entry name" value="Alpha-ketoacid_DH_E1_comp"/>
</dbReference>
<dbReference type="Gene3D" id="3.40.50.970">
    <property type="match status" value="1"/>
</dbReference>
<dbReference type="NCBIfam" id="TIGR03181">
    <property type="entry name" value="PDH_E1_alph_x"/>
    <property type="match status" value="1"/>
</dbReference>
<dbReference type="InterPro" id="IPR017596">
    <property type="entry name" value="PdhA/BkdA"/>
</dbReference>
<dbReference type="InterPro" id="IPR001017">
    <property type="entry name" value="DH_E1"/>
</dbReference>
<reference evidence="4 5" key="1">
    <citation type="journal article" date="2019" name="Int. J. Syst. Evol. Microbiol.">
        <title>The Global Catalogue of Microorganisms (GCM) 10K type strain sequencing project: providing services to taxonomists for standard genome sequencing and annotation.</title>
        <authorList>
            <consortium name="The Broad Institute Genomics Platform"/>
            <consortium name="The Broad Institute Genome Sequencing Center for Infectious Disease"/>
            <person name="Wu L."/>
            <person name="Ma J."/>
        </authorList>
    </citation>
    <scope>NUCLEOTIDE SEQUENCE [LARGE SCALE GENOMIC DNA]</scope>
    <source>
        <strain evidence="4 5">IBRC-M 10256</strain>
    </source>
</reference>
<feature type="domain" description="Dehydrogenase E1 component" evidence="3">
    <location>
        <begin position="54"/>
        <end position="341"/>
    </location>
</feature>
<comment type="caution">
    <text evidence="4">The sequence shown here is derived from an EMBL/GenBank/DDBJ whole genome shotgun (WGS) entry which is preliminary data.</text>
</comment>
<dbReference type="GO" id="GO:0016491">
    <property type="term" value="F:oxidoreductase activity"/>
    <property type="evidence" value="ECO:0007669"/>
    <property type="project" value="UniProtKB-KW"/>
</dbReference>
<dbReference type="InterPro" id="IPR029061">
    <property type="entry name" value="THDP-binding"/>
</dbReference>
<accession>A0ABD5NS53</accession>
<proteinExistence type="predicted"/>
<dbReference type="Proteomes" id="UP001595846">
    <property type="component" value="Unassembled WGS sequence"/>
</dbReference>
<dbReference type="EMBL" id="JBHSAQ010000013">
    <property type="protein sequence ID" value="MFC3959540.1"/>
    <property type="molecule type" value="Genomic_DNA"/>
</dbReference>
<keyword evidence="5" id="KW-1185">Reference proteome</keyword>
<protein>
    <submittedName>
        <fullName evidence="4">Pyruvate dehydrogenase (Acetyl-transferring) E1 component subunit alpha</fullName>
    </submittedName>
</protein>
<evidence type="ECO:0000259" key="3">
    <source>
        <dbReference type="Pfam" id="PF00676"/>
    </source>
</evidence>
<keyword evidence="4" id="KW-0670">Pyruvate</keyword>
<dbReference type="PANTHER" id="PTHR43380:SF1">
    <property type="entry name" value="2-OXOISOVALERATE DEHYDROGENASE SUBUNIT ALPHA, MITOCHONDRIAL"/>
    <property type="match status" value="1"/>
</dbReference>
<evidence type="ECO:0000256" key="2">
    <source>
        <dbReference type="SAM" id="MobiDB-lite"/>
    </source>
</evidence>
<keyword evidence="1" id="KW-0560">Oxidoreductase</keyword>
<dbReference type="GO" id="GO:0006082">
    <property type="term" value="P:organic acid metabolic process"/>
    <property type="evidence" value="ECO:0007669"/>
    <property type="project" value="UniProtKB-ARBA"/>
</dbReference>
<dbReference type="GO" id="GO:0044272">
    <property type="term" value="P:sulfur compound biosynthetic process"/>
    <property type="evidence" value="ECO:0007669"/>
    <property type="project" value="UniProtKB-ARBA"/>
</dbReference>
<dbReference type="CDD" id="cd02000">
    <property type="entry name" value="TPP_E1_PDC_ADC_BCADC"/>
    <property type="match status" value="1"/>
</dbReference>
<evidence type="ECO:0000313" key="4">
    <source>
        <dbReference type="EMBL" id="MFC3959540.1"/>
    </source>
</evidence>
<dbReference type="RefSeq" id="WP_256533051.1">
    <property type="nucleotide sequence ID" value="NZ_CP101824.1"/>
</dbReference>
<organism evidence="4 5">
    <name type="scientific">Halovivax cerinus</name>
    <dbReference type="NCBI Taxonomy" id="1487865"/>
    <lineage>
        <taxon>Archaea</taxon>
        <taxon>Methanobacteriati</taxon>
        <taxon>Methanobacteriota</taxon>
        <taxon>Stenosarchaea group</taxon>
        <taxon>Halobacteria</taxon>
        <taxon>Halobacteriales</taxon>
        <taxon>Natrialbaceae</taxon>
        <taxon>Halovivax</taxon>
    </lineage>
</organism>
<name>A0ABD5NS53_9EURY</name>
<evidence type="ECO:0000256" key="1">
    <source>
        <dbReference type="ARBA" id="ARBA00023002"/>
    </source>
</evidence>
<dbReference type="AlphaFoldDB" id="A0ABD5NS53"/>
<gene>
    <name evidence="4" type="primary">pdhA</name>
    <name evidence="4" type="ORF">ACFOUR_14345</name>
</gene>
<dbReference type="SUPFAM" id="SSF52518">
    <property type="entry name" value="Thiamin diphosphate-binding fold (THDP-binding)"/>
    <property type="match status" value="1"/>
</dbReference>
<dbReference type="PANTHER" id="PTHR43380">
    <property type="entry name" value="2-OXOISOVALERATE DEHYDROGENASE SUBUNIT ALPHA, MITOCHONDRIAL"/>
    <property type="match status" value="1"/>
</dbReference>
<sequence>MSTYDEPEPTHRSESTSPPDDAVQVLDTDGTLLPGAQRPALTDQALLEMYEELVLARRFDERATGLQRQGRIDTYAPMRGQEGSQVATSFALDDEDWLVPTYRDHAAKHAHGRSYEALLTHLSGYREGYAVPDDVNALPEYIPIGTQVPQAMGLAWGFTMQDPHDRAVLCHFGDGATSTGDFHEGLNFASVYDVPTIFVCNNNQWAISTPFEAQTATETIVEKADAYGVEGVRVDGTDPLAVYAVTRAAVEKAKHPAEGERRPTLIESCQYRLGAHSTADDPSAYRSEDDGEDWEDQDPIERLERYLYHEGILDDDLADEIADRVEDCLATAIDRAEATETDPTRMFEHVYEEPTDRLREQLADLDGLRERHGDDAFAEVGE</sequence>
<evidence type="ECO:0000313" key="5">
    <source>
        <dbReference type="Proteomes" id="UP001595846"/>
    </source>
</evidence>
<feature type="region of interest" description="Disordered" evidence="2">
    <location>
        <begin position="1"/>
        <end position="23"/>
    </location>
</feature>